<feature type="transmembrane region" description="Helical" evidence="6">
    <location>
        <begin position="52"/>
        <end position="73"/>
    </location>
</feature>
<feature type="transmembrane region" description="Helical" evidence="6">
    <location>
        <begin position="520"/>
        <end position="538"/>
    </location>
</feature>
<dbReference type="Pfam" id="PF05425">
    <property type="entry name" value="CopD"/>
    <property type="match status" value="1"/>
</dbReference>
<feature type="transmembrane region" description="Helical" evidence="6">
    <location>
        <begin position="259"/>
        <end position="280"/>
    </location>
</feature>
<feature type="domain" description="Copper resistance protein D" evidence="7">
    <location>
        <begin position="224"/>
        <end position="322"/>
    </location>
</feature>
<sequence length="660" mass="70664">MNRLARPLGPALLLLVAFLTLFVSLAYGGGADAPLATDPGAAVRYGLPVSKLLVNLGAAGSLGGLVLAAFALAQTKPEFGRALDVAAGASAVWTVASAATGFLTFLSIYSQPVSFDDRFGDLLATFMTTTELGQAWLTTTLVAAALTVLCFAVRNQTAIVFVAFLAAAGLVPMALQGHAGGTETHDAAVTAIWLHIVFAALWVGGVLTVVCARSLLTGKRLGSVVERYSTLALISFIVVAASGYVSAEIRVGTLENLLTPYGILVLVKVAALGALGLFGVAQRRFLVGRMNASTTGGRGYFWWLVTAELAFMGLASGVAAALARTATPQTEVPAAQLTNPTASELLTGSVLPEPPTALLYLTQWDFDLLWLLLCGFAIFFYVAGVWRLRRRGDRWPAHRTVLWIAGILLLFWITNGGVNLYQKYLFSSHMLAHMTLGMMVPVLLVPAAPVTLLLRTVAKRSDGSRGAREWVLLAVGSRYFGFLSRPLPAAILFAGSLWAFYYTPLFSWATTDHIGHEWMIVHFLLTGYLFVSSLIGVDPSPHQAPYPMRLLILLGTMAFHAFFGLTLMTGTGLLLADWYGALGWDRGIDAITDQQNGGGIAWSVGEIPTVALAIAVATMWARSDGRESKRYDRKADRDGDAELASYNEMLARRASAAPRR</sequence>
<accession>A0A2T0VD26</accession>
<dbReference type="RefSeq" id="WP_106212649.1">
    <property type="nucleotide sequence ID" value="NZ_PVTL01000005.1"/>
</dbReference>
<dbReference type="PANTHER" id="PTHR34820">
    <property type="entry name" value="INNER MEMBRANE PROTEIN YEBZ"/>
    <property type="match status" value="1"/>
</dbReference>
<evidence type="ECO:0000256" key="2">
    <source>
        <dbReference type="ARBA" id="ARBA00022475"/>
    </source>
</evidence>
<name>A0A2T0VD26_9MICO</name>
<keyword evidence="3 6" id="KW-0812">Transmembrane</keyword>
<dbReference type="GO" id="GO:0006825">
    <property type="term" value="P:copper ion transport"/>
    <property type="evidence" value="ECO:0007669"/>
    <property type="project" value="InterPro"/>
</dbReference>
<dbReference type="InterPro" id="IPR019108">
    <property type="entry name" value="Caa3_assmbl_CtaG-rel"/>
</dbReference>
<evidence type="ECO:0000256" key="1">
    <source>
        <dbReference type="ARBA" id="ARBA00004651"/>
    </source>
</evidence>
<feature type="transmembrane region" description="Helical" evidence="6">
    <location>
        <begin position="191"/>
        <end position="216"/>
    </location>
</feature>
<dbReference type="InterPro" id="IPR032694">
    <property type="entry name" value="CopC/D"/>
</dbReference>
<reference evidence="8 9" key="1">
    <citation type="submission" date="2018-03" db="EMBL/GenBank/DDBJ databases">
        <title>Genomic Encyclopedia of Type Strains, Phase III (KMG-III): the genomes of soil and plant-associated and newly described type strains.</title>
        <authorList>
            <person name="Whitman W."/>
        </authorList>
    </citation>
    <scope>NUCLEOTIDE SEQUENCE [LARGE SCALE GENOMIC DNA]</scope>
    <source>
        <strain evidence="8 9">CGMCC 1.12484</strain>
    </source>
</reference>
<dbReference type="Proteomes" id="UP000237983">
    <property type="component" value="Unassembled WGS sequence"/>
</dbReference>
<evidence type="ECO:0000256" key="5">
    <source>
        <dbReference type="ARBA" id="ARBA00023136"/>
    </source>
</evidence>
<feature type="transmembrane region" description="Helical" evidence="6">
    <location>
        <begin position="300"/>
        <end position="323"/>
    </location>
</feature>
<comment type="subcellular location">
    <subcellularLocation>
        <location evidence="1">Cell membrane</location>
        <topology evidence="1">Multi-pass membrane protein</topology>
    </subcellularLocation>
</comment>
<evidence type="ECO:0000256" key="3">
    <source>
        <dbReference type="ARBA" id="ARBA00022692"/>
    </source>
</evidence>
<feature type="transmembrane region" description="Helical" evidence="6">
    <location>
        <begin position="438"/>
        <end position="458"/>
    </location>
</feature>
<feature type="transmembrane region" description="Helical" evidence="6">
    <location>
        <begin position="135"/>
        <end position="153"/>
    </location>
</feature>
<protein>
    <submittedName>
        <fullName evidence="8">Putative copper resistance protein D</fullName>
    </submittedName>
</protein>
<proteinExistence type="predicted"/>
<keyword evidence="5 6" id="KW-0472">Membrane</keyword>
<dbReference type="AlphaFoldDB" id="A0A2T0VD26"/>
<dbReference type="GO" id="GO:0005886">
    <property type="term" value="C:plasma membrane"/>
    <property type="evidence" value="ECO:0007669"/>
    <property type="project" value="UniProtKB-SubCell"/>
</dbReference>
<dbReference type="Pfam" id="PF09678">
    <property type="entry name" value="Caa3_CtaG"/>
    <property type="match status" value="1"/>
</dbReference>
<feature type="transmembrane region" description="Helical" evidence="6">
    <location>
        <begin position="479"/>
        <end position="500"/>
    </location>
</feature>
<feature type="transmembrane region" description="Helical" evidence="6">
    <location>
        <begin position="85"/>
        <end position="109"/>
    </location>
</feature>
<evidence type="ECO:0000259" key="7">
    <source>
        <dbReference type="Pfam" id="PF05425"/>
    </source>
</evidence>
<evidence type="ECO:0000256" key="4">
    <source>
        <dbReference type="ARBA" id="ARBA00022989"/>
    </source>
</evidence>
<keyword evidence="4 6" id="KW-1133">Transmembrane helix</keyword>
<organism evidence="8 9">
    <name type="scientific">Glaciihabitans tibetensis</name>
    <dbReference type="NCBI Taxonomy" id="1266600"/>
    <lineage>
        <taxon>Bacteria</taxon>
        <taxon>Bacillati</taxon>
        <taxon>Actinomycetota</taxon>
        <taxon>Actinomycetes</taxon>
        <taxon>Micrococcales</taxon>
        <taxon>Microbacteriaceae</taxon>
        <taxon>Glaciihabitans</taxon>
    </lineage>
</organism>
<keyword evidence="2" id="KW-1003">Cell membrane</keyword>
<evidence type="ECO:0000256" key="6">
    <source>
        <dbReference type="SAM" id="Phobius"/>
    </source>
</evidence>
<feature type="transmembrane region" description="Helical" evidence="6">
    <location>
        <begin position="368"/>
        <end position="388"/>
    </location>
</feature>
<feature type="transmembrane region" description="Helical" evidence="6">
    <location>
        <begin position="400"/>
        <end position="418"/>
    </location>
</feature>
<feature type="transmembrane region" description="Helical" evidence="6">
    <location>
        <begin position="160"/>
        <end position="179"/>
    </location>
</feature>
<feature type="transmembrane region" description="Helical" evidence="6">
    <location>
        <begin position="228"/>
        <end position="247"/>
    </location>
</feature>
<evidence type="ECO:0000313" key="8">
    <source>
        <dbReference type="EMBL" id="PRY68015.1"/>
    </source>
</evidence>
<dbReference type="PANTHER" id="PTHR34820:SF4">
    <property type="entry name" value="INNER MEMBRANE PROTEIN YEBZ"/>
    <property type="match status" value="1"/>
</dbReference>
<dbReference type="EMBL" id="PVTL01000005">
    <property type="protein sequence ID" value="PRY68015.1"/>
    <property type="molecule type" value="Genomic_DNA"/>
</dbReference>
<gene>
    <name evidence="8" type="ORF">B0I08_105179</name>
</gene>
<evidence type="ECO:0000313" key="9">
    <source>
        <dbReference type="Proteomes" id="UP000237983"/>
    </source>
</evidence>
<feature type="transmembrane region" description="Helical" evidence="6">
    <location>
        <begin position="550"/>
        <end position="579"/>
    </location>
</feature>
<feature type="transmembrane region" description="Helical" evidence="6">
    <location>
        <begin position="599"/>
        <end position="621"/>
    </location>
</feature>
<keyword evidence="9" id="KW-1185">Reference proteome</keyword>
<dbReference type="InterPro" id="IPR008457">
    <property type="entry name" value="Cu-R_CopD_dom"/>
</dbReference>
<comment type="caution">
    <text evidence="8">The sequence shown here is derived from an EMBL/GenBank/DDBJ whole genome shotgun (WGS) entry which is preliminary data.</text>
</comment>
<dbReference type="OrthoDB" id="5241646at2"/>